<dbReference type="InterPro" id="IPR011989">
    <property type="entry name" value="ARM-like"/>
</dbReference>
<dbReference type="GO" id="GO:0006508">
    <property type="term" value="P:proteolysis"/>
    <property type="evidence" value="ECO:0007669"/>
    <property type="project" value="UniProtKB-KW"/>
</dbReference>
<dbReference type="InterPro" id="IPR013766">
    <property type="entry name" value="Thioredoxin_domain"/>
</dbReference>
<dbReference type="SUPFAM" id="SSF52833">
    <property type="entry name" value="Thioredoxin-like"/>
    <property type="match status" value="1"/>
</dbReference>
<dbReference type="PANTHER" id="PTHR12378">
    <property type="entry name" value="DESUMOYLATING ISOPEPTIDASE"/>
    <property type="match status" value="1"/>
</dbReference>
<evidence type="ECO:0000259" key="6">
    <source>
        <dbReference type="PROSITE" id="PS51858"/>
    </source>
</evidence>
<dbReference type="PROSITE" id="PS51352">
    <property type="entry name" value="THIOREDOXIN_2"/>
    <property type="match status" value="1"/>
</dbReference>
<dbReference type="Pfam" id="PF00085">
    <property type="entry name" value="Thioredoxin"/>
    <property type="match status" value="1"/>
</dbReference>
<keyword evidence="3" id="KW-0378">Hydrolase</keyword>
<evidence type="ECO:0000256" key="1">
    <source>
        <dbReference type="ARBA" id="ARBA00008140"/>
    </source>
</evidence>
<keyword evidence="2" id="KW-0645">Protease</keyword>
<accession>A0A1X2HFN0</accession>
<organism evidence="7 8">
    <name type="scientific">Syncephalastrum racemosum</name>
    <name type="common">Filamentous fungus</name>
    <dbReference type="NCBI Taxonomy" id="13706"/>
    <lineage>
        <taxon>Eukaryota</taxon>
        <taxon>Fungi</taxon>
        <taxon>Fungi incertae sedis</taxon>
        <taxon>Mucoromycota</taxon>
        <taxon>Mucoromycotina</taxon>
        <taxon>Mucoromycetes</taxon>
        <taxon>Mucorales</taxon>
        <taxon>Syncephalastraceae</taxon>
        <taxon>Syncephalastrum</taxon>
    </lineage>
</organism>
<evidence type="ECO:0000259" key="5">
    <source>
        <dbReference type="PROSITE" id="PS51396"/>
    </source>
</evidence>
<dbReference type="InterPro" id="IPR042266">
    <property type="entry name" value="PPPDE_sf"/>
</dbReference>
<dbReference type="GO" id="GO:0008233">
    <property type="term" value="F:peptidase activity"/>
    <property type="evidence" value="ECO:0007669"/>
    <property type="project" value="UniProtKB-KW"/>
</dbReference>
<dbReference type="PANTHER" id="PTHR12378:SF7">
    <property type="entry name" value="DESUMOYLATING ISOPEPTIDASE 1"/>
    <property type="match status" value="1"/>
</dbReference>
<gene>
    <name evidence="7" type="ORF">BCR43DRAFT_556734</name>
</gene>
<evidence type="ECO:0000259" key="4">
    <source>
        <dbReference type="PROSITE" id="PS51352"/>
    </source>
</evidence>
<dbReference type="InterPro" id="IPR036249">
    <property type="entry name" value="Thioredoxin-like_sf"/>
</dbReference>
<dbReference type="Gene3D" id="3.90.1720.30">
    <property type="entry name" value="PPPDE domains"/>
    <property type="match status" value="1"/>
</dbReference>
<dbReference type="Pfam" id="PF05903">
    <property type="entry name" value="Peptidase_C97"/>
    <property type="match status" value="1"/>
</dbReference>
<dbReference type="Proteomes" id="UP000242180">
    <property type="component" value="Unassembled WGS sequence"/>
</dbReference>
<dbReference type="AlphaFoldDB" id="A0A1X2HFN0"/>
<dbReference type="STRING" id="13706.A0A1X2HFN0"/>
<dbReference type="PROSITE" id="PS51396">
    <property type="entry name" value="PUL"/>
    <property type="match status" value="1"/>
</dbReference>
<dbReference type="OMA" id="VTLQMAC"/>
<dbReference type="CDD" id="cd02947">
    <property type="entry name" value="TRX_family"/>
    <property type="match status" value="1"/>
</dbReference>
<comment type="caution">
    <text evidence="7">The sequence shown here is derived from an EMBL/GenBank/DDBJ whole genome shotgun (WGS) entry which is preliminary data.</text>
</comment>
<evidence type="ECO:0000313" key="8">
    <source>
        <dbReference type="Proteomes" id="UP000242180"/>
    </source>
</evidence>
<dbReference type="GO" id="GO:0070646">
    <property type="term" value="P:protein modification by small protein removal"/>
    <property type="evidence" value="ECO:0007669"/>
    <property type="project" value="TreeGrafter"/>
</dbReference>
<dbReference type="SMART" id="SM01179">
    <property type="entry name" value="DUF862"/>
    <property type="match status" value="1"/>
</dbReference>
<dbReference type="Pfam" id="PF08324">
    <property type="entry name" value="PUL"/>
    <property type="match status" value="1"/>
</dbReference>
<sequence>MASAVKLYVYDLSQGMAKQMSMALTGRQIDGIWHTSVVVYGTEYFYGQGIMTAAPGTTHHGQPLQIIDMGETFLPQEVLLEYIESQQSFFTAEKYHLLDFNCNTFTNALCQFLTGQNIPDHITSLPADFLSTPFGQQLLPMIENMFGQSQLRPPVSAPAAAPAAAAAAAPQQTPALNDPATLSMLRDISSAAMSASPAGTTQPQQVSIQHASNLAALERWLKSYRAVIVFFTSASCPPCRMIKPDFERLIQEKNSDSAQIKILGVIVDTSVAFDAASKYGIRATPTFMLFQDGQKFQEFRGANYAELQSSVNFLLFTVFPPHPHRKIQLRAVLDLPNAPVLYKTPGKADLISGKLDEFMEQDGITLQPEQRSLLSDAIQKGSVNDLKAWENLVDHLLDKLAFEHQFPLLDIFRTVLATPAAGEHYTADSRQLVRIMDNHQKGDMTKAVHLLTLRVACNIFAHTVLSSTCFTSTLPSAEPQRTALTQLLISSLLSPESQVRQVAAALAFNCSTVIAADRLAREKGVPEGAPEEDDDWQVEIVSAVMDVLQKEQDEEVIHRLLAAIAKFVFLAPSDASSLPDLLDALDIKGVCAAKKEQKCIKAPKVVSLANDVVNLVAKFHA</sequence>
<dbReference type="PROSITE" id="PS51858">
    <property type="entry name" value="PPPDE"/>
    <property type="match status" value="1"/>
</dbReference>
<keyword evidence="8" id="KW-1185">Reference proteome</keyword>
<evidence type="ECO:0000256" key="2">
    <source>
        <dbReference type="ARBA" id="ARBA00022670"/>
    </source>
</evidence>
<name>A0A1X2HFN0_SYNRA</name>
<feature type="domain" description="Thioredoxin" evidence="4">
    <location>
        <begin position="190"/>
        <end position="316"/>
    </location>
</feature>
<dbReference type="OrthoDB" id="21221at2759"/>
<evidence type="ECO:0000256" key="3">
    <source>
        <dbReference type="ARBA" id="ARBA00022801"/>
    </source>
</evidence>
<evidence type="ECO:0000313" key="7">
    <source>
        <dbReference type="EMBL" id="ORY97266.1"/>
    </source>
</evidence>
<dbReference type="InterPro" id="IPR013535">
    <property type="entry name" value="PUL_dom"/>
</dbReference>
<dbReference type="EMBL" id="MCGN01000004">
    <property type="protein sequence ID" value="ORY97266.1"/>
    <property type="molecule type" value="Genomic_DNA"/>
</dbReference>
<dbReference type="InParanoid" id="A0A1X2HFN0"/>
<dbReference type="Gene3D" id="1.25.10.10">
    <property type="entry name" value="Leucine-rich Repeat Variant"/>
    <property type="match status" value="1"/>
</dbReference>
<feature type="domain" description="PPPDE" evidence="6">
    <location>
        <begin position="3"/>
        <end position="143"/>
    </location>
</feature>
<dbReference type="Gene3D" id="3.40.30.10">
    <property type="entry name" value="Glutaredoxin"/>
    <property type="match status" value="1"/>
</dbReference>
<protein>
    <submittedName>
        <fullName evidence="7">PPPDE putative peptidase domain-domain-containing protein</fullName>
    </submittedName>
</protein>
<proteinExistence type="inferred from homology"/>
<feature type="domain" description="PUL" evidence="5">
    <location>
        <begin position="333"/>
        <end position="615"/>
    </location>
</feature>
<comment type="similarity">
    <text evidence="1">Belongs to the DeSI family.</text>
</comment>
<dbReference type="InterPro" id="IPR008580">
    <property type="entry name" value="PPPDE_dom"/>
</dbReference>
<reference evidence="7 8" key="1">
    <citation type="submission" date="2016-07" db="EMBL/GenBank/DDBJ databases">
        <title>Pervasive Adenine N6-methylation of Active Genes in Fungi.</title>
        <authorList>
            <consortium name="DOE Joint Genome Institute"/>
            <person name="Mondo S.J."/>
            <person name="Dannebaum R.O."/>
            <person name="Kuo R.C."/>
            <person name="Labutti K."/>
            <person name="Haridas S."/>
            <person name="Kuo A."/>
            <person name="Salamov A."/>
            <person name="Ahrendt S.R."/>
            <person name="Lipzen A."/>
            <person name="Sullivan W."/>
            <person name="Andreopoulos W.B."/>
            <person name="Clum A."/>
            <person name="Lindquist E."/>
            <person name="Daum C."/>
            <person name="Ramamoorthy G.K."/>
            <person name="Gryganskyi A."/>
            <person name="Culley D."/>
            <person name="Magnuson J.K."/>
            <person name="James T.Y."/>
            <person name="O'Malley M.A."/>
            <person name="Stajich J.E."/>
            <person name="Spatafora J.W."/>
            <person name="Visel A."/>
            <person name="Grigoriev I.V."/>
        </authorList>
    </citation>
    <scope>NUCLEOTIDE SEQUENCE [LARGE SCALE GENOMIC DNA]</scope>
    <source>
        <strain evidence="7 8">NRRL 2496</strain>
    </source>
</reference>